<evidence type="ECO:0000256" key="12">
    <source>
        <dbReference type="ARBA" id="ARBA00051722"/>
    </source>
</evidence>
<comment type="catalytic activity">
    <reaction evidence="12">
        <text>O-phospho-L-tyrosyl-[protein] + H2O = L-tyrosyl-[protein] + phosphate</text>
        <dbReference type="Rhea" id="RHEA:10684"/>
        <dbReference type="Rhea" id="RHEA-COMP:10136"/>
        <dbReference type="Rhea" id="RHEA-COMP:20101"/>
        <dbReference type="ChEBI" id="CHEBI:15377"/>
        <dbReference type="ChEBI" id="CHEBI:43474"/>
        <dbReference type="ChEBI" id="CHEBI:46858"/>
        <dbReference type="ChEBI" id="CHEBI:61978"/>
        <dbReference type="EC" id="3.1.3.48"/>
    </reaction>
</comment>
<comment type="subcellular location">
    <subcellularLocation>
        <location evidence="1">Membrane</location>
        <topology evidence="1">Single-pass type I membrane protein</topology>
    </subcellularLocation>
</comment>
<dbReference type="InterPro" id="IPR016130">
    <property type="entry name" value="Tyr_Pase_AS"/>
</dbReference>
<feature type="domain" description="Fibronectin type-III" evidence="17">
    <location>
        <begin position="640"/>
        <end position="735"/>
    </location>
</feature>
<dbReference type="InterPro" id="IPR029021">
    <property type="entry name" value="Prot-tyrosine_phosphatase-like"/>
</dbReference>
<evidence type="ECO:0000256" key="2">
    <source>
        <dbReference type="ARBA" id="ARBA00013064"/>
    </source>
</evidence>
<dbReference type="InterPro" id="IPR050713">
    <property type="entry name" value="RTP_Phos/Ushers"/>
</dbReference>
<evidence type="ECO:0000313" key="19">
    <source>
        <dbReference type="RefSeq" id="XP_041445556.1"/>
    </source>
</evidence>
<protein>
    <recommendedName>
        <fullName evidence="2">protein-tyrosine-phosphatase</fullName>
        <ecNumber evidence="2">3.1.3.48</ecNumber>
    </recommendedName>
</protein>
<dbReference type="CDD" id="cd14615">
    <property type="entry name" value="R-PTPc-J"/>
    <property type="match status" value="1"/>
</dbReference>
<dbReference type="InterPro" id="IPR000242">
    <property type="entry name" value="PTP_cat"/>
</dbReference>
<evidence type="ECO:0000259" key="17">
    <source>
        <dbReference type="PROSITE" id="PS50853"/>
    </source>
</evidence>
<dbReference type="GO" id="GO:0004725">
    <property type="term" value="F:protein tyrosine phosphatase activity"/>
    <property type="evidence" value="ECO:0007669"/>
    <property type="project" value="UniProtKB-EC"/>
</dbReference>
<dbReference type="Gene3D" id="2.60.40.10">
    <property type="entry name" value="Immunoglobulins"/>
    <property type="match status" value="16"/>
</dbReference>
<dbReference type="RefSeq" id="XP_041445556.1">
    <property type="nucleotide sequence ID" value="XM_041589622.1"/>
</dbReference>
<evidence type="ECO:0000256" key="3">
    <source>
        <dbReference type="ARBA" id="ARBA00022692"/>
    </source>
</evidence>
<keyword evidence="3 13" id="KW-0812">Transmembrane</keyword>
<feature type="domain" description="Fibronectin type-III" evidence="17">
    <location>
        <begin position="373"/>
        <end position="468"/>
    </location>
</feature>
<feature type="domain" description="Fibronectin type-III" evidence="17">
    <location>
        <begin position="1265"/>
        <end position="1353"/>
    </location>
</feature>
<evidence type="ECO:0000259" key="15">
    <source>
        <dbReference type="PROSITE" id="PS50055"/>
    </source>
</evidence>
<dbReference type="InterPro" id="IPR000387">
    <property type="entry name" value="Tyr_Pase_dom"/>
</dbReference>
<dbReference type="SUPFAM" id="SSF52799">
    <property type="entry name" value="(Phosphotyrosine protein) phosphatases II"/>
    <property type="match status" value="1"/>
</dbReference>
<dbReference type="Gene3D" id="3.90.190.10">
    <property type="entry name" value="Protein tyrosine phosphatase superfamily"/>
    <property type="match status" value="1"/>
</dbReference>
<feature type="domain" description="Fibronectin type-III" evidence="17">
    <location>
        <begin position="999"/>
        <end position="1084"/>
    </location>
</feature>
<gene>
    <name evidence="19" type="primary">LOC108713433</name>
</gene>
<dbReference type="InterPro" id="IPR036116">
    <property type="entry name" value="FN3_sf"/>
</dbReference>
<evidence type="ECO:0000256" key="13">
    <source>
        <dbReference type="SAM" id="Phobius"/>
    </source>
</evidence>
<evidence type="ECO:0000256" key="1">
    <source>
        <dbReference type="ARBA" id="ARBA00004479"/>
    </source>
</evidence>
<dbReference type="PANTHER" id="PTHR46957:SF5">
    <property type="entry name" value="PROTEIN-TYROSINE-PHOSPHATASE"/>
    <property type="match status" value="1"/>
</dbReference>
<feature type="domain" description="Tyrosine-protein phosphatase" evidence="15">
    <location>
        <begin position="1854"/>
        <end position="2111"/>
    </location>
</feature>
<dbReference type="Pfam" id="PF18861">
    <property type="entry name" value="PTP_tm"/>
    <property type="match status" value="1"/>
</dbReference>
<dbReference type="EC" id="3.1.3.48" evidence="2"/>
<evidence type="ECO:0000313" key="18">
    <source>
        <dbReference type="Proteomes" id="UP000186698"/>
    </source>
</evidence>
<feature type="domain" description="Fibronectin type-III" evidence="17">
    <location>
        <begin position="1354"/>
        <end position="1445"/>
    </location>
</feature>
<dbReference type="GO" id="GO:0043235">
    <property type="term" value="C:receptor complex"/>
    <property type="evidence" value="ECO:0000318"/>
    <property type="project" value="GO_Central"/>
</dbReference>
<comment type="similarity">
    <text evidence="11">Belongs to the protein-tyrosine phosphatase family. Receptor class 3 subfamily.</text>
</comment>
<dbReference type="GO" id="GO:0016020">
    <property type="term" value="C:membrane"/>
    <property type="evidence" value="ECO:0007669"/>
    <property type="project" value="UniProtKB-SubCell"/>
</dbReference>
<dbReference type="GO" id="GO:0032502">
    <property type="term" value="P:developmental process"/>
    <property type="evidence" value="ECO:0007669"/>
    <property type="project" value="UniProtKB-ARBA"/>
</dbReference>
<dbReference type="PRINTS" id="PR00700">
    <property type="entry name" value="PRTYPHPHTASE"/>
</dbReference>
<dbReference type="InterPro" id="IPR003595">
    <property type="entry name" value="Tyr_Pase_cat"/>
</dbReference>
<feature type="domain" description="Fibronectin type-III" evidence="17">
    <location>
        <begin position="286"/>
        <end position="372"/>
    </location>
</feature>
<sequence length="2145" mass="234970">MGQLGPLLLLLMAALLLREVTSECNGNEVAECNNITVFSKTSQITVTSPADNVTLNRVEYLNGTTVEQSVITNNTVSNLTPGSQYVIVYGNSLLNCCQNITTYPSPPGSLISNSSNTTSISLSWAQPQNMTGVEYNFNVTCSNTSGLVYSNILENVSSVQIPNLQSGTNYSIQIVTVGVMGYQSDPISISLHTRPFPVPKLIIGNITTTSVDLQWPKPQDYKSYYYYRVSVIGDKSFSNTTGDETYSITGLTPGEKYSFSVTVLIPNGTEGESVSNSSYLYPEKIPPGNITARNIRSTDVVEILWVAPPGKVEYYNISLISNNTTQMNQSRSVSPVNFHGLLPGRKFNVTILTVSGNLNQISEPLTNATYPSPPGSLISNSSNTTSISLSWAQPQNMTGVEYNFNVTCSNTSGIVYSNILENVSSVQIPNLQSGTNYSIQIVTVGVMGYQSDPISISLYTRPFSVPQLIIGNITTTSVDLQWPKPQDYKSYYSYRVSVIGDKSFSNTTGDETYSITGLTPGEKYSFSVTVMIPNGTEGESVSNSSYLYPEKIPLGNITARNIRSTDVVEILWVAPPGKVEYYNISLISNNTTQMNQSRSVSPVNFHGLLPGRKFNVTILTVSGNLNQISEPLTNATYPSPPGSLISNSSNTTSISLSWAQPQNMTGVEYNFNVTCSYTSGIVYSNVLGNVSSVQIPNLQSGTSYSIQIVTVGVMGYQSDPISISLYTRPFSVPQLIIGNITTISVDLQWPKPQDYKSYYSYRVSVIEDKSFSNTTGDETYSITGLTPGEKYSFSVTVLIPNGTEGESVSNSSYLYPEKIPPGNITARNIRSTDVVEILWVAPPGKVEYYNISLISNNTTQMNQSRSVSPVNFHGLLPGRKFNVTILTVSGNLNQISEPLTNATYPSPPGSLISNSSNTTSISLSWAQPQNMTGVEYNFNVTCSYTSGIVYSNVLGNVSSVQIPNLQSGTSYSIQIVTVGVMGYQSDPISISLYTRPFPVPQLIIGNITTTSVDLQWPKPQDYKSYYSYRVSVIGDKSFNKTTGDETYSITGLTPGEKYSFSVTVLIPNGTEGESVSNSSYLYPSPPGSLISNSSSTTSISLSWAQPQNMTGVEYNFSVTYSNSSGTMYSIHPLTQSSVLISYLQSGTKYSIQIVTVGVMGYQSDPIYISLYTRPFPVPQLIIGNITTTSVDLQWPKPQDYKSYYYYRVSVIGDKSFSNTTGDETYSITGLTPGEKYSFSVTVLIPNGTEGESVSNSSYLYPERIPRENITVRNNKSTNFLEVLWVPPPGRVELYVVSLINEISYVVQFNQSTSVSPVIFRDLLPGRKFNITIKTLSGDLSSTSLTIPQATYPSPPGSLISSSSSTTSISLSWAQPQNMKGVEYNFSVTCSNTSGIVYSKVLGNILSVQIPNLQSGTSYSIQIVTVGVMGYQSDPISISLYTRPFPVPQLIIGNITTTSVDLQWPKPQDYKSYYSYRVSVIGDKSFSNTTGDETYSITGLTPGEKYSFSVTVLIPNGTEGESVSNSIFLFPAAVTSLTCTSQDGKPTLIFTWQCPEGTHSRFYLNITKKGTNDLSTINITASCATGIQTFPVDGLNYNTVYDVTITAVSFNTVSGAYKRDCTTAVGPPPIVLTPLVPSVGQVSPSQITFTFNEFNNTNGPIKAYAVIVTTDSNAVSPPSGILSKTYADFNSKNTNSYVSQIMEFGQTKGRSIRQAAYTVAIGDKSTTRGYYNGPLQPATSYKVAVAGFTNIVFDNNTNRVIEDRCSVASSLFSSPISTAQDQGVIAGAVIGSILGAAVIAILAFFIWRRQRNREVKKRENLSFSSIKQTKRSQPIPKSDFEAHFRKQQANSSLGFSEEYENFSSVGISQPKEASELPENKAKNRYNNVLPYDHSRVKLSIENHQTEDYINANYIPGYMTSKEFIAAQGPLPSTVRDFWRMIWEKNISAVVMLTRCVELGKVKCDEYWPSSGKKDFSGMSISLIEESVQPEWTIRDFTVTHKQENQSKCVRHFHFTAWPDHGVPKTTDVLIGFRNLLWDYVKQCPPNSPVLVHCSAGVGRTGTLIALDRIMKQIESEDVVDVFGTVHSLRMHRVLMVQTEKQYIFLNQCALDSIKAQKANKPDLIYQNVSTVYENCSTPLRLGNSRV</sequence>
<dbReference type="SMART" id="SM00060">
    <property type="entry name" value="FN3"/>
    <property type="match status" value="18"/>
</dbReference>
<dbReference type="PROSITE" id="PS50853">
    <property type="entry name" value="FN3"/>
    <property type="match status" value="14"/>
</dbReference>
<dbReference type="GeneID" id="108713433"/>
<feature type="domain" description="Fibronectin type-III" evidence="17">
    <location>
        <begin position="198"/>
        <end position="284"/>
    </location>
</feature>
<feature type="domain" description="Fibronectin type-III" evidence="17">
    <location>
        <begin position="907"/>
        <end position="998"/>
    </location>
</feature>
<dbReference type="Proteomes" id="UP000186698">
    <property type="component" value="Chromosome 4L"/>
</dbReference>
<reference evidence="19" key="1">
    <citation type="submission" date="2025-08" db="UniProtKB">
        <authorList>
            <consortium name="RefSeq"/>
        </authorList>
    </citation>
    <scope>IDENTIFICATION</scope>
    <source>
        <strain evidence="19">J_2021</strain>
        <tissue evidence="19">Erythrocytes</tissue>
    </source>
</reference>
<keyword evidence="4 14" id="KW-0732">Signal</keyword>
<evidence type="ECO:0000256" key="5">
    <source>
        <dbReference type="ARBA" id="ARBA00022737"/>
    </source>
</evidence>
<keyword evidence="7" id="KW-0904">Protein phosphatase</keyword>
<feature type="domain" description="Fibronectin type-III" evidence="17">
    <location>
        <begin position="1446"/>
        <end position="1532"/>
    </location>
</feature>
<dbReference type="Pfam" id="PF00041">
    <property type="entry name" value="fn3"/>
    <property type="match status" value="16"/>
</dbReference>
<evidence type="ECO:0000256" key="14">
    <source>
        <dbReference type="SAM" id="SignalP"/>
    </source>
</evidence>
<evidence type="ECO:0000256" key="8">
    <source>
        <dbReference type="ARBA" id="ARBA00022989"/>
    </source>
</evidence>
<evidence type="ECO:0000256" key="9">
    <source>
        <dbReference type="ARBA" id="ARBA00023136"/>
    </source>
</evidence>
<feature type="signal peptide" evidence="14">
    <location>
        <begin position="1"/>
        <end position="22"/>
    </location>
</feature>
<keyword evidence="6" id="KW-0378">Hydrolase</keyword>
<dbReference type="OrthoDB" id="10253954at2759"/>
<keyword evidence="10" id="KW-0325">Glycoprotein</keyword>
<name>A0A8J1MVS5_XENLA</name>
<dbReference type="Pfam" id="PF00102">
    <property type="entry name" value="Y_phosphatase"/>
    <property type="match status" value="1"/>
</dbReference>
<evidence type="ECO:0000256" key="11">
    <source>
        <dbReference type="ARBA" id="ARBA00025789"/>
    </source>
</evidence>
<dbReference type="FunFam" id="3.90.190.10:FF:000009">
    <property type="entry name" value="Receptor-type tyrosine-protein phosphatase beta"/>
    <property type="match status" value="1"/>
</dbReference>
<dbReference type="SMART" id="SM00404">
    <property type="entry name" value="PTPc_motif"/>
    <property type="match status" value="1"/>
</dbReference>
<feature type="domain" description="Fibronectin type-III" evidence="17">
    <location>
        <begin position="553"/>
        <end position="639"/>
    </location>
</feature>
<feature type="domain" description="Fibronectin type-III" evidence="17">
    <location>
        <begin position="1177"/>
        <end position="1263"/>
    </location>
</feature>
<evidence type="ECO:0000256" key="4">
    <source>
        <dbReference type="ARBA" id="ARBA00022729"/>
    </source>
</evidence>
<proteinExistence type="inferred from homology"/>
<feature type="chain" id="PRO_5035315670" description="protein-tyrosine-phosphatase" evidence="14">
    <location>
        <begin position="23"/>
        <end position="2145"/>
    </location>
</feature>
<dbReference type="SUPFAM" id="SSF49265">
    <property type="entry name" value="Fibronectin type III"/>
    <property type="match status" value="10"/>
</dbReference>
<dbReference type="PANTHER" id="PTHR46957">
    <property type="entry name" value="CYTOKINE RECEPTOR"/>
    <property type="match status" value="1"/>
</dbReference>
<dbReference type="InterPro" id="IPR041201">
    <property type="entry name" value="PTPRJ_TM"/>
</dbReference>
<dbReference type="SMART" id="SM00194">
    <property type="entry name" value="PTPc"/>
    <property type="match status" value="1"/>
</dbReference>
<keyword evidence="9 13" id="KW-0472">Membrane</keyword>
<dbReference type="CDD" id="cd00063">
    <property type="entry name" value="FN3"/>
    <property type="match status" value="6"/>
</dbReference>
<organism evidence="18 19">
    <name type="scientific">Xenopus laevis</name>
    <name type="common">African clawed frog</name>
    <dbReference type="NCBI Taxonomy" id="8355"/>
    <lineage>
        <taxon>Eukaryota</taxon>
        <taxon>Metazoa</taxon>
        <taxon>Chordata</taxon>
        <taxon>Craniata</taxon>
        <taxon>Vertebrata</taxon>
        <taxon>Euteleostomi</taxon>
        <taxon>Amphibia</taxon>
        <taxon>Batrachia</taxon>
        <taxon>Anura</taxon>
        <taxon>Pipoidea</taxon>
        <taxon>Pipidae</taxon>
        <taxon>Xenopodinae</taxon>
        <taxon>Xenopus</taxon>
        <taxon>Xenopus</taxon>
    </lineage>
</organism>
<feature type="domain" description="Fibronectin type-III" evidence="17">
    <location>
        <begin position="1085"/>
        <end position="1176"/>
    </location>
</feature>
<keyword evidence="8 13" id="KW-1133">Transmembrane helix</keyword>
<dbReference type="CDD" id="cd12087">
    <property type="entry name" value="TM_EGFR-like"/>
    <property type="match status" value="1"/>
</dbReference>
<evidence type="ECO:0000256" key="10">
    <source>
        <dbReference type="ARBA" id="ARBA00023180"/>
    </source>
</evidence>
<evidence type="ECO:0000256" key="6">
    <source>
        <dbReference type="ARBA" id="ARBA00022801"/>
    </source>
</evidence>
<dbReference type="PROSITE" id="PS50056">
    <property type="entry name" value="TYR_PHOSPHATASE_2"/>
    <property type="match status" value="1"/>
</dbReference>
<keyword evidence="18" id="KW-1185">Reference proteome</keyword>
<feature type="domain" description="Fibronectin type-III" evidence="17">
    <location>
        <begin position="106"/>
        <end position="197"/>
    </location>
</feature>
<evidence type="ECO:0000259" key="16">
    <source>
        <dbReference type="PROSITE" id="PS50056"/>
    </source>
</evidence>
<evidence type="ECO:0000256" key="7">
    <source>
        <dbReference type="ARBA" id="ARBA00022912"/>
    </source>
</evidence>
<feature type="transmembrane region" description="Helical" evidence="13">
    <location>
        <begin position="1783"/>
        <end position="1806"/>
    </location>
</feature>
<feature type="domain" description="Tyrosine specific protein phosphatases" evidence="16">
    <location>
        <begin position="2029"/>
        <end position="2102"/>
    </location>
</feature>
<accession>A0A8J1MVS5</accession>
<dbReference type="KEGG" id="xla:108713433"/>
<keyword evidence="19" id="KW-0675">Receptor</keyword>
<dbReference type="InterPro" id="IPR013783">
    <property type="entry name" value="Ig-like_fold"/>
</dbReference>
<dbReference type="InterPro" id="IPR003961">
    <property type="entry name" value="FN3_dom"/>
</dbReference>
<keyword evidence="5" id="KW-0677">Repeat</keyword>
<dbReference type="PROSITE" id="PS00383">
    <property type="entry name" value="TYR_PHOSPHATASE_1"/>
    <property type="match status" value="1"/>
</dbReference>
<dbReference type="PROSITE" id="PS50055">
    <property type="entry name" value="TYR_PHOSPHATASE_PTP"/>
    <property type="match status" value="1"/>
</dbReference>
<feature type="domain" description="Fibronectin type-III" evidence="17">
    <location>
        <begin position="820"/>
        <end position="906"/>
    </location>
</feature>